<accession>A0A484K4E6</accession>
<name>A0A484K4E6_9ASTE</name>
<evidence type="ECO:0000313" key="2">
    <source>
        <dbReference type="Proteomes" id="UP000595140"/>
    </source>
</evidence>
<dbReference type="AlphaFoldDB" id="A0A484K4E6"/>
<reference evidence="1 2" key="1">
    <citation type="submission" date="2018-04" db="EMBL/GenBank/DDBJ databases">
        <authorList>
            <person name="Vogel A."/>
        </authorList>
    </citation>
    <scope>NUCLEOTIDE SEQUENCE [LARGE SCALE GENOMIC DNA]</scope>
</reference>
<proteinExistence type="predicted"/>
<dbReference type="EMBL" id="OOIL02000115">
    <property type="protein sequence ID" value="VFQ60553.1"/>
    <property type="molecule type" value="Genomic_DNA"/>
</dbReference>
<dbReference type="Proteomes" id="UP000595140">
    <property type="component" value="Unassembled WGS sequence"/>
</dbReference>
<protein>
    <submittedName>
        <fullName evidence="1">Uncharacterized protein</fullName>
    </submittedName>
</protein>
<organism evidence="1 2">
    <name type="scientific">Cuscuta campestris</name>
    <dbReference type="NCBI Taxonomy" id="132261"/>
    <lineage>
        <taxon>Eukaryota</taxon>
        <taxon>Viridiplantae</taxon>
        <taxon>Streptophyta</taxon>
        <taxon>Embryophyta</taxon>
        <taxon>Tracheophyta</taxon>
        <taxon>Spermatophyta</taxon>
        <taxon>Magnoliopsida</taxon>
        <taxon>eudicotyledons</taxon>
        <taxon>Gunneridae</taxon>
        <taxon>Pentapetalae</taxon>
        <taxon>asterids</taxon>
        <taxon>lamiids</taxon>
        <taxon>Solanales</taxon>
        <taxon>Convolvulaceae</taxon>
        <taxon>Cuscuteae</taxon>
        <taxon>Cuscuta</taxon>
        <taxon>Cuscuta subgen. Grammica</taxon>
        <taxon>Cuscuta sect. Cleistogrammica</taxon>
    </lineage>
</organism>
<keyword evidence="2" id="KW-1185">Reference proteome</keyword>
<gene>
    <name evidence="1" type="ORF">CCAM_LOCUS2329</name>
</gene>
<evidence type="ECO:0000313" key="1">
    <source>
        <dbReference type="EMBL" id="VFQ60553.1"/>
    </source>
</evidence>
<sequence>MGIRRELPGENLEAVAQLDQKGTQGEDGATFQRNDMETYPIIPVRLDNVGPTGIVLKNIPLREIPTGFVLGNLRDPGIDVERVGGRKRKVTGCIQPVHPSLIRLAVRVVGSQLIVNRFIPLLRNLTGHLVNRLRFRDGGVGA</sequence>